<evidence type="ECO:0000313" key="3">
    <source>
        <dbReference type="Proteomes" id="UP000704611"/>
    </source>
</evidence>
<accession>A0ABS6ML73</accession>
<keyword evidence="3" id="KW-1185">Reference proteome</keyword>
<dbReference type="RefSeq" id="WP_217669188.1">
    <property type="nucleotide sequence ID" value="NZ_JAHRID010000004.1"/>
</dbReference>
<evidence type="ECO:0000313" key="2">
    <source>
        <dbReference type="EMBL" id="MBV2129563.1"/>
    </source>
</evidence>
<name>A0ABS6ML73_9GAMM</name>
<gene>
    <name evidence="2" type="ORF">KQY15_10705</name>
</gene>
<dbReference type="EMBL" id="JAHRID010000004">
    <property type="protein sequence ID" value="MBV2129563.1"/>
    <property type="molecule type" value="Genomic_DNA"/>
</dbReference>
<feature type="signal peptide" evidence="1">
    <location>
        <begin position="1"/>
        <end position="20"/>
    </location>
</feature>
<dbReference type="PROSITE" id="PS51257">
    <property type="entry name" value="PROKAR_LIPOPROTEIN"/>
    <property type="match status" value="1"/>
</dbReference>
<sequence>MKLAQVFAIPLLVLSSVACSDSRKPTDEFFAANFSVSSCIRYAGNEKGIESLMKQQGVALLTDDKALHFLGSNTGKAWSFTSPNGQFALTYLNSGLCTVFVRRVNTHKYVEEVSNSFSRISKKTGWSFTPSIVPDFAGETELETFRLEAKTTTGQTVEIIISATENTAGSYQVALSTQVI</sequence>
<comment type="caution">
    <text evidence="2">The sequence shown here is derived from an EMBL/GenBank/DDBJ whole genome shotgun (WGS) entry which is preliminary data.</text>
</comment>
<protein>
    <recommendedName>
        <fullName evidence="4">Lipoprotein</fullName>
    </recommendedName>
</protein>
<organism evidence="2 3">
    <name type="scientific">Arsukibacterium indicum</name>
    <dbReference type="NCBI Taxonomy" id="2848612"/>
    <lineage>
        <taxon>Bacteria</taxon>
        <taxon>Pseudomonadati</taxon>
        <taxon>Pseudomonadota</taxon>
        <taxon>Gammaproteobacteria</taxon>
        <taxon>Chromatiales</taxon>
        <taxon>Chromatiaceae</taxon>
        <taxon>Arsukibacterium</taxon>
    </lineage>
</organism>
<dbReference type="NCBIfam" id="NF047650">
    <property type="entry name" value="lipo_NMCC_0638"/>
    <property type="match status" value="1"/>
</dbReference>
<dbReference type="Proteomes" id="UP000704611">
    <property type="component" value="Unassembled WGS sequence"/>
</dbReference>
<proteinExistence type="predicted"/>
<evidence type="ECO:0008006" key="4">
    <source>
        <dbReference type="Google" id="ProtNLM"/>
    </source>
</evidence>
<evidence type="ECO:0000256" key="1">
    <source>
        <dbReference type="SAM" id="SignalP"/>
    </source>
</evidence>
<keyword evidence="1" id="KW-0732">Signal</keyword>
<feature type="chain" id="PRO_5045875933" description="Lipoprotein" evidence="1">
    <location>
        <begin position="21"/>
        <end position="180"/>
    </location>
</feature>
<reference evidence="2 3" key="1">
    <citation type="submission" date="2021-06" db="EMBL/GenBank/DDBJ databases">
        <title>Rheinheimera indica sp. nov., isolated from deep-sea sediment.</title>
        <authorList>
            <person name="Wang Z."/>
            <person name="Zhang X.-Y."/>
        </authorList>
    </citation>
    <scope>NUCLEOTIDE SEQUENCE [LARGE SCALE GENOMIC DNA]</scope>
    <source>
        <strain evidence="2 3">SM2107</strain>
    </source>
</reference>